<evidence type="ECO:0000259" key="1">
    <source>
        <dbReference type="Pfam" id="PF00534"/>
    </source>
</evidence>
<dbReference type="Pfam" id="PF00534">
    <property type="entry name" value="Glycos_transf_1"/>
    <property type="match status" value="1"/>
</dbReference>
<evidence type="ECO:0000259" key="2">
    <source>
        <dbReference type="Pfam" id="PF13439"/>
    </source>
</evidence>
<dbReference type="AlphaFoldDB" id="A0A1H3HT81"/>
<keyword evidence="3" id="KW-0808">Transferase</keyword>
<dbReference type="Pfam" id="PF13439">
    <property type="entry name" value="Glyco_transf_4"/>
    <property type="match status" value="1"/>
</dbReference>
<name>A0A1H3HT81_9PROT</name>
<gene>
    <name evidence="3" type="ORF">SAMN05421881_10223</name>
</gene>
<evidence type="ECO:0000313" key="4">
    <source>
        <dbReference type="Proteomes" id="UP000198640"/>
    </source>
</evidence>
<dbReference type="InterPro" id="IPR050194">
    <property type="entry name" value="Glycosyltransferase_grp1"/>
</dbReference>
<proteinExistence type="predicted"/>
<accession>A0A1H3HT81</accession>
<evidence type="ECO:0000313" key="3">
    <source>
        <dbReference type="EMBL" id="SDY18716.1"/>
    </source>
</evidence>
<dbReference type="Proteomes" id="UP000198640">
    <property type="component" value="Unassembled WGS sequence"/>
</dbReference>
<dbReference type="PANTHER" id="PTHR45947:SF3">
    <property type="entry name" value="SULFOQUINOVOSYL TRANSFERASE SQD2"/>
    <property type="match status" value="1"/>
</dbReference>
<reference evidence="3 4" key="1">
    <citation type="submission" date="2016-10" db="EMBL/GenBank/DDBJ databases">
        <authorList>
            <person name="de Groot N.N."/>
        </authorList>
    </citation>
    <scope>NUCLEOTIDE SEQUENCE [LARGE SCALE GENOMIC DNA]</scope>
    <source>
        <strain evidence="3 4">Nm1</strain>
    </source>
</reference>
<dbReference type="PANTHER" id="PTHR45947">
    <property type="entry name" value="SULFOQUINOVOSYL TRANSFERASE SQD2"/>
    <property type="match status" value="1"/>
</dbReference>
<dbReference type="InterPro" id="IPR001296">
    <property type="entry name" value="Glyco_trans_1"/>
</dbReference>
<feature type="domain" description="Glycosyl transferase family 1" evidence="1">
    <location>
        <begin position="174"/>
        <end position="330"/>
    </location>
</feature>
<organism evidence="3 4">
    <name type="scientific">Nitrosomonas halophila</name>
    <dbReference type="NCBI Taxonomy" id="44576"/>
    <lineage>
        <taxon>Bacteria</taxon>
        <taxon>Pseudomonadati</taxon>
        <taxon>Pseudomonadota</taxon>
        <taxon>Betaproteobacteria</taxon>
        <taxon>Nitrosomonadales</taxon>
        <taxon>Nitrosomonadaceae</taxon>
        <taxon>Nitrosomonas</taxon>
    </lineage>
</organism>
<dbReference type="STRING" id="44576.SAMN05421881_10223"/>
<protein>
    <submittedName>
        <fullName evidence="3">Glycosyltransferase involved in cell wall bisynthesis</fullName>
    </submittedName>
</protein>
<dbReference type="GO" id="GO:0016758">
    <property type="term" value="F:hexosyltransferase activity"/>
    <property type="evidence" value="ECO:0007669"/>
    <property type="project" value="TreeGrafter"/>
</dbReference>
<dbReference type="SUPFAM" id="SSF53756">
    <property type="entry name" value="UDP-Glycosyltransferase/glycogen phosphorylase"/>
    <property type="match status" value="1"/>
</dbReference>
<keyword evidence="4" id="KW-1185">Reference proteome</keyword>
<sequence>MRIGLVGPLPPPAGGMANQTRQLAGLLQQAGAQVTLLQVNAPYQPAWIGRIKGVRAIFRLLPYLLCLWTSARKVELFHVMSNSGWSWHLFTVPAIWIARLRHKPVVINYRGGEAEAFFARSFFWIKPSLKHVQAVIVPSAFLKSVFEKYGIKAIIVPNIIDLERFSMPAGTERRLEAPHIIVTRNLEPIYDIATAIHAFARVKTVMPAARLTIAGSGPERSSLECLVTELKMADSVQFTGRLENEAIATLYQQADLMVNPSLVDNMPNSILEALASGVPVVSTNVGGVPFLVTHNRDALLVPPGEPVAMAEAMLAVLGDRTMAMRLVEKGLESVRQYTWPRVRNRLLAVYRQVLAGH</sequence>
<dbReference type="Gene3D" id="3.40.50.2000">
    <property type="entry name" value="Glycogen Phosphorylase B"/>
    <property type="match status" value="2"/>
</dbReference>
<feature type="domain" description="Glycosyltransferase subfamily 4-like N-terminal" evidence="2">
    <location>
        <begin position="14"/>
        <end position="164"/>
    </location>
</feature>
<dbReference type="InterPro" id="IPR028098">
    <property type="entry name" value="Glyco_trans_4-like_N"/>
</dbReference>
<dbReference type="CDD" id="cd03801">
    <property type="entry name" value="GT4_PimA-like"/>
    <property type="match status" value="1"/>
</dbReference>
<dbReference type="EMBL" id="FNOY01000022">
    <property type="protein sequence ID" value="SDY18716.1"/>
    <property type="molecule type" value="Genomic_DNA"/>
</dbReference>